<gene>
    <name evidence="3" type="ORF">GXY80_03415</name>
</gene>
<dbReference type="EMBL" id="JAAYEE010000060">
    <property type="protein sequence ID" value="NLW34520.1"/>
    <property type="molecule type" value="Genomic_DNA"/>
</dbReference>
<reference evidence="3" key="2">
    <citation type="submission" date="2020-01" db="EMBL/GenBank/DDBJ databases">
        <authorList>
            <person name="Campanaro S."/>
        </authorList>
    </citation>
    <scope>NUCLEOTIDE SEQUENCE</scope>
    <source>
        <strain evidence="3">AS06rmzACSIP_7</strain>
    </source>
</reference>
<organism evidence="3 4">
    <name type="scientific">Syntrophorhabdus aromaticivorans</name>
    <dbReference type="NCBI Taxonomy" id="328301"/>
    <lineage>
        <taxon>Bacteria</taxon>
        <taxon>Pseudomonadati</taxon>
        <taxon>Thermodesulfobacteriota</taxon>
        <taxon>Syntrophorhabdia</taxon>
        <taxon>Syntrophorhabdales</taxon>
        <taxon>Syntrophorhabdaceae</taxon>
        <taxon>Syntrophorhabdus</taxon>
    </lineage>
</organism>
<dbReference type="SUPFAM" id="SSF51735">
    <property type="entry name" value="NAD(P)-binding Rossmann-fold domains"/>
    <property type="match status" value="1"/>
</dbReference>
<dbReference type="Pfam" id="PF22725">
    <property type="entry name" value="GFO_IDH_MocA_C3"/>
    <property type="match status" value="1"/>
</dbReference>
<protein>
    <submittedName>
        <fullName evidence="3">Gfo/Idh/MocA family oxidoreductase</fullName>
    </submittedName>
</protein>
<evidence type="ECO:0000313" key="4">
    <source>
        <dbReference type="Proteomes" id="UP000777265"/>
    </source>
</evidence>
<evidence type="ECO:0000259" key="2">
    <source>
        <dbReference type="Pfam" id="PF22725"/>
    </source>
</evidence>
<dbReference type="Pfam" id="PF01408">
    <property type="entry name" value="GFO_IDH_MocA"/>
    <property type="match status" value="1"/>
</dbReference>
<dbReference type="PANTHER" id="PTHR43377:SF1">
    <property type="entry name" value="BILIVERDIN REDUCTASE A"/>
    <property type="match status" value="1"/>
</dbReference>
<dbReference type="Gene3D" id="3.40.50.720">
    <property type="entry name" value="NAD(P)-binding Rossmann-like Domain"/>
    <property type="match status" value="1"/>
</dbReference>
<dbReference type="InterPro" id="IPR036291">
    <property type="entry name" value="NAD(P)-bd_dom_sf"/>
</dbReference>
<comment type="caution">
    <text evidence="3">The sequence shown here is derived from an EMBL/GenBank/DDBJ whole genome shotgun (WGS) entry which is preliminary data.</text>
</comment>
<dbReference type="InterPro" id="IPR000683">
    <property type="entry name" value="Gfo/Idh/MocA-like_OxRdtase_N"/>
</dbReference>
<name>A0A971RZQ9_9BACT</name>
<dbReference type="Proteomes" id="UP000777265">
    <property type="component" value="Unassembled WGS sequence"/>
</dbReference>
<feature type="domain" description="Gfo/Idh/MocA-like oxidoreductase N-terminal" evidence="1">
    <location>
        <begin position="3"/>
        <end position="119"/>
    </location>
</feature>
<evidence type="ECO:0000259" key="1">
    <source>
        <dbReference type="Pfam" id="PF01408"/>
    </source>
</evidence>
<dbReference type="InterPro" id="IPR055170">
    <property type="entry name" value="GFO_IDH_MocA-like_dom"/>
</dbReference>
<dbReference type="PANTHER" id="PTHR43377">
    <property type="entry name" value="BILIVERDIN REDUCTASE A"/>
    <property type="match status" value="1"/>
</dbReference>
<reference evidence="3" key="1">
    <citation type="journal article" date="2020" name="Biotechnol. Biofuels">
        <title>New insights from the biogas microbiome by comprehensive genome-resolved metagenomics of nearly 1600 species originating from multiple anaerobic digesters.</title>
        <authorList>
            <person name="Campanaro S."/>
            <person name="Treu L."/>
            <person name="Rodriguez-R L.M."/>
            <person name="Kovalovszki A."/>
            <person name="Ziels R.M."/>
            <person name="Maus I."/>
            <person name="Zhu X."/>
            <person name="Kougias P.G."/>
            <person name="Basile A."/>
            <person name="Luo G."/>
            <person name="Schluter A."/>
            <person name="Konstantinidis K.T."/>
            <person name="Angelidaki I."/>
        </authorList>
    </citation>
    <scope>NUCLEOTIDE SEQUENCE</scope>
    <source>
        <strain evidence="3">AS06rmzACSIP_7</strain>
    </source>
</reference>
<proteinExistence type="predicted"/>
<dbReference type="Gene3D" id="3.30.360.10">
    <property type="entry name" value="Dihydrodipicolinate Reductase, domain 2"/>
    <property type="match status" value="1"/>
</dbReference>
<evidence type="ECO:0000313" key="3">
    <source>
        <dbReference type="EMBL" id="NLW34520.1"/>
    </source>
</evidence>
<accession>A0A971RZQ9</accession>
<feature type="domain" description="GFO/IDH/MocA-like oxidoreductase" evidence="2">
    <location>
        <begin position="156"/>
        <end position="225"/>
    </location>
</feature>
<dbReference type="InterPro" id="IPR051450">
    <property type="entry name" value="Gfo/Idh/MocA_Oxidoreductases"/>
</dbReference>
<dbReference type="GO" id="GO:0000166">
    <property type="term" value="F:nucleotide binding"/>
    <property type="evidence" value="ECO:0007669"/>
    <property type="project" value="InterPro"/>
</dbReference>
<sequence>MPLRMVLVGAGHMGKIHVDKLASFADVHIAGIVDADAAMARDVAQKYGVPWFGDYKELLGHVEGIVIASPTETHYRIARDFLEAGSHVFIEKPIAKTREEAAELVDLARKAKRVLQIGHLERFNPAFTGAAPFIKKPVLIETRRASGFTGRSIDIDVVLDLMIHDIDLVLSLVDGEVKRVRAQGFSLVTDNLDAASAQVEFANGCIANLTANRISAVKERSLTVFQKDRYIFVDLLNGKITNTVKQGEGLLDTTEYTAKKLDAVKHELMAFIQSIATMSVPIVKGEDGLRALALAHQIKEYIAEKQFQ</sequence>
<dbReference type="SUPFAM" id="SSF55347">
    <property type="entry name" value="Glyceraldehyde-3-phosphate dehydrogenase-like, C-terminal domain"/>
    <property type="match status" value="1"/>
</dbReference>
<dbReference type="AlphaFoldDB" id="A0A971RZQ9"/>